<evidence type="ECO:0000256" key="6">
    <source>
        <dbReference type="ARBA" id="ARBA00023136"/>
    </source>
</evidence>
<keyword evidence="5 7" id="KW-1133">Transmembrane helix</keyword>
<feature type="transmembrane region" description="Helical" evidence="7">
    <location>
        <begin position="160"/>
        <end position="179"/>
    </location>
</feature>
<dbReference type="SUPFAM" id="SSF161098">
    <property type="entry name" value="MetI-like"/>
    <property type="match status" value="1"/>
</dbReference>
<feature type="transmembrane region" description="Helical" evidence="7">
    <location>
        <begin position="113"/>
        <end position="140"/>
    </location>
</feature>
<gene>
    <name evidence="9" type="ORF">METZ01_LOCUS424464</name>
</gene>
<protein>
    <recommendedName>
        <fullName evidence="8">ABC transmembrane type-1 domain-containing protein</fullName>
    </recommendedName>
</protein>
<keyword evidence="6 7" id="KW-0472">Membrane</keyword>
<name>A0A382XL87_9ZZZZ</name>
<feature type="transmembrane region" description="Helical" evidence="7">
    <location>
        <begin position="80"/>
        <end position="101"/>
    </location>
</feature>
<evidence type="ECO:0000256" key="2">
    <source>
        <dbReference type="ARBA" id="ARBA00022448"/>
    </source>
</evidence>
<evidence type="ECO:0000256" key="5">
    <source>
        <dbReference type="ARBA" id="ARBA00022989"/>
    </source>
</evidence>
<dbReference type="GO" id="GO:0055085">
    <property type="term" value="P:transmembrane transport"/>
    <property type="evidence" value="ECO:0007669"/>
    <property type="project" value="InterPro"/>
</dbReference>
<dbReference type="Pfam" id="PF00528">
    <property type="entry name" value="BPD_transp_1"/>
    <property type="match status" value="1"/>
</dbReference>
<feature type="non-terminal residue" evidence="9">
    <location>
        <position position="186"/>
    </location>
</feature>
<evidence type="ECO:0000256" key="1">
    <source>
        <dbReference type="ARBA" id="ARBA00004651"/>
    </source>
</evidence>
<dbReference type="PROSITE" id="PS50928">
    <property type="entry name" value="ABC_TM1"/>
    <property type="match status" value="1"/>
</dbReference>
<dbReference type="Gene3D" id="1.10.3720.10">
    <property type="entry name" value="MetI-like"/>
    <property type="match status" value="1"/>
</dbReference>
<comment type="subcellular location">
    <subcellularLocation>
        <location evidence="1">Cell membrane</location>
        <topology evidence="1">Multi-pass membrane protein</topology>
    </subcellularLocation>
</comment>
<evidence type="ECO:0000313" key="9">
    <source>
        <dbReference type="EMBL" id="SVD71610.1"/>
    </source>
</evidence>
<dbReference type="AlphaFoldDB" id="A0A382XL87"/>
<evidence type="ECO:0000256" key="7">
    <source>
        <dbReference type="SAM" id="Phobius"/>
    </source>
</evidence>
<keyword evidence="2" id="KW-0813">Transport</keyword>
<organism evidence="9">
    <name type="scientific">marine metagenome</name>
    <dbReference type="NCBI Taxonomy" id="408172"/>
    <lineage>
        <taxon>unclassified sequences</taxon>
        <taxon>metagenomes</taxon>
        <taxon>ecological metagenomes</taxon>
    </lineage>
</organism>
<feature type="non-terminal residue" evidence="9">
    <location>
        <position position="1"/>
    </location>
</feature>
<dbReference type="PANTHER" id="PTHR43163">
    <property type="entry name" value="DIPEPTIDE TRANSPORT SYSTEM PERMEASE PROTEIN DPPB-RELATED"/>
    <property type="match status" value="1"/>
</dbReference>
<sequence length="186" mass="20844">MRIVPGDPALMILSGADGESTYTQEDYLLLRSQMGLDDPLPTQYLRWMGELARLDLGVSLEDDRPISELFKERFPVTVQLALLGFLSAVVMGIPIGIISAVRQDSNLDYVFRSIAIVGLAMPTFFVGLIVILVLSVYFNWFPPLGFKNLWEDPLKSLQQLVWPALALGFSVNGTMMRMMRAQMLEV</sequence>
<dbReference type="PANTHER" id="PTHR43163:SF6">
    <property type="entry name" value="DIPEPTIDE TRANSPORT SYSTEM PERMEASE PROTEIN DPPB-RELATED"/>
    <property type="match status" value="1"/>
</dbReference>
<dbReference type="GO" id="GO:0005886">
    <property type="term" value="C:plasma membrane"/>
    <property type="evidence" value="ECO:0007669"/>
    <property type="project" value="UniProtKB-SubCell"/>
</dbReference>
<evidence type="ECO:0000256" key="4">
    <source>
        <dbReference type="ARBA" id="ARBA00022692"/>
    </source>
</evidence>
<keyword evidence="3" id="KW-1003">Cell membrane</keyword>
<dbReference type="InterPro" id="IPR035906">
    <property type="entry name" value="MetI-like_sf"/>
</dbReference>
<dbReference type="EMBL" id="UINC01168536">
    <property type="protein sequence ID" value="SVD71610.1"/>
    <property type="molecule type" value="Genomic_DNA"/>
</dbReference>
<reference evidence="9" key="1">
    <citation type="submission" date="2018-05" db="EMBL/GenBank/DDBJ databases">
        <authorList>
            <person name="Lanie J.A."/>
            <person name="Ng W.-L."/>
            <person name="Kazmierczak K.M."/>
            <person name="Andrzejewski T.M."/>
            <person name="Davidsen T.M."/>
            <person name="Wayne K.J."/>
            <person name="Tettelin H."/>
            <person name="Glass J.I."/>
            <person name="Rusch D."/>
            <person name="Podicherti R."/>
            <person name="Tsui H.-C.T."/>
            <person name="Winkler M.E."/>
        </authorList>
    </citation>
    <scope>NUCLEOTIDE SEQUENCE</scope>
</reference>
<accession>A0A382XL87</accession>
<keyword evidence="4 7" id="KW-0812">Transmembrane</keyword>
<dbReference type="InterPro" id="IPR000515">
    <property type="entry name" value="MetI-like"/>
</dbReference>
<feature type="domain" description="ABC transmembrane type-1" evidence="8">
    <location>
        <begin position="74"/>
        <end position="186"/>
    </location>
</feature>
<proteinExistence type="predicted"/>
<evidence type="ECO:0000259" key="8">
    <source>
        <dbReference type="PROSITE" id="PS50928"/>
    </source>
</evidence>
<dbReference type="CDD" id="cd06261">
    <property type="entry name" value="TM_PBP2"/>
    <property type="match status" value="1"/>
</dbReference>
<evidence type="ECO:0000256" key="3">
    <source>
        <dbReference type="ARBA" id="ARBA00022475"/>
    </source>
</evidence>